<sequence>MTDLAQDAVAINSHDPLPPSFSLNAPPRGSYVTLYPPHLASFPAASPPSAISWPEETRYRWYLSHSTRTCWKLARNVQMRFRDPPDPRSDTKNVSSVIQWSWQALGDDGLEEKIAEAQEGGESSWKVLGAGKEGALENWMIETEYGIEDSAGEIRADWRPLWLVLYFPGAALASGIDIYLDRTRYDESSGHQYVVAEETIKQIKDELDKMEYPGLRDLSKDIYEVKIDGCRIDVQSLETQEEEGIWRAEDEPQPRERLRDKCGCCVVS</sequence>
<gene>
    <name evidence="1" type="ORF">K432DRAFT_389312</name>
</gene>
<accession>A0A8E2JJV6</accession>
<protein>
    <submittedName>
        <fullName evidence="1">Uncharacterized protein</fullName>
    </submittedName>
</protein>
<reference evidence="1 2" key="1">
    <citation type="journal article" date="2016" name="Nat. Commun.">
        <title>Ectomycorrhizal ecology is imprinted in the genome of the dominant symbiotic fungus Cenococcum geophilum.</title>
        <authorList>
            <consortium name="DOE Joint Genome Institute"/>
            <person name="Peter M."/>
            <person name="Kohler A."/>
            <person name="Ohm R.A."/>
            <person name="Kuo A."/>
            <person name="Krutzmann J."/>
            <person name="Morin E."/>
            <person name="Arend M."/>
            <person name="Barry K.W."/>
            <person name="Binder M."/>
            <person name="Choi C."/>
            <person name="Clum A."/>
            <person name="Copeland A."/>
            <person name="Grisel N."/>
            <person name="Haridas S."/>
            <person name="Kipfer T."/>
            <person name="LaButti K."/>
            <person name="Lindquist E."/>
            <person name="Lipzen A."/>
            <person name="Maire R."/>
            <person name="Meier B."/>
            <person name="Mihaltcheva S."/>
            <person name="Molinier V."/>
            <person name="Murat C."/>
            <person name="Poggeler S."/>
            <person name="Quandt C.A."/>
            <person name="Sperisen C."/>
            <person name="Tritt A."/>
            <person name="Tisserant E."/>
            <person name="Crous P.W."/>
            <person name="Henrissat B."/>
            <person name="Nehls U."/>
            <person name="Egli S."/>
            <person name="Spatafora J.W."/>
            <person name="Grigoriev I.V."/>
            <person name="Martin F.M."/>
        </authorList>
    </citation>
    <scope>NUCLEOTIDE SEQUENCE [LARGE SCALE GENOMIC DNA]</scope>
    <source>
        <strain evidence="1 2">CBS 459.81</strain>
    </source>
</reference>
<dbReference type="AlphaFoldDB" id="A0A8E2JJV6"/>
<evidence type="ECO:0000313" key="1">
    <source>
        <dbReference type="EMBL" id="OCK84709.1"/>
    </source>
</evidence>
<evidence type="ECO:0000313" key="2">
    <source>
        <dbReference type="Proteomes" id="UP000250266"/>
    </source>
</evidence>
<dbReference type="OrthoDB" id="3920742at2759"/>
<keyword evidence="2" id="KW-1185">Reference proteome</keyword>
<organism evidence="1 2">
    <name type="scientific">Lepidopterella palustris CBS 459.81</name>
    <dbReference type="NCBI Taxonomy" id="1314670"/>
    <lineage>
        <taxon>Eukaryota</taxon>
        <taxon>Fungi</taxon>
        <taxon>Dikarya</taxon>
        <taxon>Ascomycota</taxon>
        <taxon>Pezizomycotina</taxon>
        <taxon>Dothideomycetes</taxon>
        <taxon>Pleosporomycetidae</taxon>
        <taxon>Mytilinidiales</taxon>
        <taxon>Argynnaceae</taxon>
        <taxon>Lepidopterella</taxon>
    </lineage>
</organism>
<name>A0A8E2JJV6_9PEZI</name>
<proteinExistence type="predicted"/>
<dbReference type="Proteomes" id="UP000250266">
    <property type="component" value="Unassembled WGS sequence"/>
</dbReference>
<dbReference type="EMBL" id="KV744832">
    <property type="protein sequence ID" value="OCK84709.1"/>
    <property type="molecule type" value="Genomic_DNA"/>
</dbReference>